<proteinExistence type="inferred from homology"/>
<evidence type="ECO:0000256" key="1">
    <source>
        <dbReference type="ARBA" id="ARBA00007381"/>
    </source>
</evidence>
<keyword evidence="3 6" id="KW-0067">ATP-binding</keyword>
<evidence type="ECO:0008006" key="10">
    <source>
        <dbReference type="Google" id="ProtNLM"/>
    </source>
</evidence>
<dbReference type="PRINTS" id="PR00301">
    <property type="entry name" value="HEATSHOCK70"/>
</dbReference>
<name>A0ABQ5R6R3_9ACTN</name>
<evidence type="ECO:0000256" key="7">
    <source>
        <dbReference type="SAM" id="MobiDB-lite"/>
    </source>
</evidence>
<dbReference type="PROSITE" id="PS01036">
    <property type="entry name" value="HSP70_3"/>
    <property type="match status" value="1"/>
</dbReference>
<feature type="region of interest" description="Disordered" evidence="7">
    <location>
        <begin position="405"/>
        <end position="424"/>
    </location>
</feature>
<evidence type="ECO:0000313" key="8">
    <source>
        <dbReference type="EMBL" id="GLI02447.1"/>
    </source>
</evidence>
<evidence type="ECO:0000256" key="2">
    <source>
        <dbReference type="ARBA" id="ARBA00022741"/>
    </source>
</evidence>
<evidence type="ECO:0000256" key="5">
    <source>
        <dbReference type="ARBA" id="ARBA00023186"/>
    </source>
</evidence>
<dbReference type="EMBL" id="BSDI01000062">
    <property type="protein sequence ID" value="GLI02447.1"/>
    <property type="molecule type" value="Genomic_DNA"/>
</dbReference>
<dbReference type="Pfam" id="PF00012">
    <property type="entry name" value="HSP70"/>
    <property type="match status" value="1"/>
</dbReference>
<accession>A0ABQ5R6R3</accession>
<keyword evidence="9" id="KW-1185">Reference proteome</keyword>
<dbReference type="RefSeq" id="WP_281903944.1">
    <property type="nucleotide sequence ID" value="NZ_BSDI01000062.1"/>
</dbReference>
<sequence>MPDDSITLGVDFGTSHTAAVLTASDGRPRQLLFDGGPQLRSAVFLDDEGELITGRDAVFAGQQRPERLEPFPKQRIDDGTVLLGSTEVPVQDLIAAVLRRVADEAARVAGAPAAQVVLTVPAIWGRRRREVFSAAAGVFGGHRLTTEPVAAAARFLALTGPAGRVGVFDLGAGTCDAAVVHAMPGGDLEVVAAAGLSDAGGLDVDAAILGAIGAALAPRDRGTWRRLTNPDNAADRRARWQLWESVRQAKEMLSRAAVAYVPVPLFDDAVPFGREQLDEVARPVLDRTVTLIRTVLRDAGVEPGGLSALYLVGGASRMPLVAQLLQRSLGIAPVVLEQPELVVAEGAALAAASAPVIAIERPEDPSTPRIATSPETHLVRRRAIGAATAVAAAATAMVAWAAVGGGPDRGEPDSSDSLSPRGAVSGAIETPTTIVNTPAPVIDSCLVGSWAITSLEIRNANINGRTMTLAGKGTTESIYTFDNDGTGALSPGSLVANGSAGGGTYRVEFKGFTSWTYEATDGGITYYSRLGNLFTVATLAGKSVNGNVGDKLKAGSDRYECDGDSAKILGTDFAAQLRRRS</sequence>
<protein>
    <recommendedName>
        <fullName evidence="10">Molecular chaperone DnaK</fullName>
    </recommendedName>
</protein>
<evidence type="ECO:0000313" key="9">
    <source>
        <dbReference type="Proteomes" id="UP001144280"/>
    </source>
</evidence>
<evidence type="ECO:0000256" key="6">
    <source>
        <dbReference type="RuleBase" id="RU003322"/>
    </source>
</evidence>
<keyword evidence="4" id="KW-0346">Stress response</keyword>
<dbReference type="Gene3D" id="3.90.640.10">
    <property type="entry name" value="Actin, Chain A, domain 4"/>
    <property type="match status" value="1"/>
</dbReference>
<evidence type="ECO:0000256" key="4">
    <source>
        <dbReference type="ARBA" id="ARBA00023016"/>
    </source>
</evidence>
<keyword evidence="2 6" id="KW-0547">Nucleotide-binding</keyword>
<comment type="caution">
    <text evidence="8">The sequence shown here is derived from an EMBL/GenBank/DDBJ whole genome shotgun (WGS) entry which is preliminary data.</text>
</comment>
<reference evidence="8" key="1">
    <citation type="submission" date="2022-12" db="EMBL/GenBank/DDBJ databases">
        <title>New Phytohabitans aurantiacus sp. RD004123 nov., an actinomycete isolated from soil.</title>
        <authorList>
            <person name="Triningsih D.W."/>
            <person name="Harunari E."/>
            <person name="Igarashi Y."/>
        </authorList>
    </citation>
    <scope>NUCLEOTIDE SEQUENCE</scope>
    <source>
        <strain evidence="8">RD004123</strain>
    </source>
</reference>
<dbReference type="Gene3D" id="3.30.420.40">
    <property type="match status" value="2"/>
</dbReference>
<dbReference type="InterPro" id="IPR013126">
    <property type="entry name" value="Hsp_70_fam"/>
</dbReference>
<gene>
    <name evidence="8" type="ORF">Pa4123_77250</name>
</gene>
<dbReference type="InterPro" id="IPR018181">
    <property type="entry name" value="Heat_shock_70_CS"/>
</dbReference>
<evidence type="ECO:0000256" key="3">
    <source>
        <dbReference type="ARBA" id="ARBA00022840"/>
    </source>
</evidence>
<organism evidence="8 9">
    <name type="scientific">Phytohabitans aurantiacus</name>
    <dbReference type="NCBI Taxonomy" id="3016789"/>
    <lineage>
        <taxon>Bacteria</taxon>
        <taxon>Bacillati</taxon>
        <taxon>Actinomycetota</taxon>
        <taxon>Actinomycetes</taxon>
        <taxon>Micromonosporales</taxon>
        <taxon>Micromonosporaceae</taxon>
    </lineage>
</organism>
<dbReference type="PANTHER" id="PTHR19375">
    <property type="entry name" value="HEAT SHOCK PROTEIN 70KDA"/>
    <property type="match status" value="1"/>
</dbReference>
<dbReference type="InterPro" id="IPR043129">
    <property type="entry name" value="ATPase_NBD"/>
</dbReference>
<dbReference type="Proteomes" id="UP001144280">
    <property type="component" value="Unassembled WGS sequence"/>
</dbReference>
<keyword evidence="5" id="KW-0143">Chaperone</keyword>
<dbReference type="SUPFAM" id="SSF53067">
    <property type="entry name" value="Actin-like ATPase domain"/>
    <property type="match status" value="2"/>
</dbReference>
<comment type="similarity">
    <text evidence="1 6">Belongs to the heat shock protein 70 family.</text>
</comment>